<dbReference type="Pfam" id="PF12698">
    <property type="entry name" value="ABC2_membrane_3"/>
    <property type="match status" value="1"/>
</dbReference>
<gene>
    <name evidence="8" type="ORF">Fcan01_03091</name>
</gene>
<feature type="transmembrane region" description="Helical" evidence="5">
    <location>
        <begin position="667"/>
        <end position="690"/>
    </location>
</feature>
<dbReference type="GO" id="GO:0016887">
    <property type="term" value="F:ATP hydrolysis activity"/>
    <property type="evidence" value="ECO:0007669"/>
    <property type="project" value="InterPro"/>
</dbReference>
<dbReference type="GO" id="GO:0005524">
    <property type="term" value="F:ATP binding"/>
    <property type="evidence" value="ECO:0007669"/>
    <property type="project" value="InterPro"/>
</dbReference>
<evidence type="ECO:0000256" key="4">
    <source>
        <dbReference type="ARBA" id="ARBA00023136"/>
    </source>
</evidence>
<dbReference type="STRING" id="158441.A0A226F393"/>
<feature type="transmembrane region" description="Helical" evidence="5">
    <location>
        <begin position="836"/>
        <end position="857"/>
    </location>
</feature>
<feature type="domain" description="ABC transporter" evidence="6">
    <location>
        <begin position="60"/>
        <end position="291"/>
    </location>
</feature>
<feature type="transmembrane region" description="Helical" evidence="5">
    <location>
        <begin position="778"/>
        <end position="798"/>
    </location>
</feature>
<dbReference type="InterPro" id="IPR003439">
    <property type="entry name" value="ABC_transporter-like_ATP-bd"/>
</dbReference>
<dbReference type="PROSITE" id="PS50893">
    <property type="entry name" value="ABC_TRANSPORTER_2"/>
    <property type="match status" value="1"/>
</dbReference>
<dbReference type="PANTHER" id="PTHR43038:SF3">
    <property type="entry name" value="ABC TRANSPORTER G FAMILY MEMBER 20 ISOFORM X1"/>
    <property type="match status" value="1"/>
</dbReference>
<reference evidence="8 9" key="1">
    <citation type="submission" date="2015-12" db="EMBL/GenBank/DDBJ databases">
        <title>The genome of Folsomia candida.</title>
        <authorList>
            <person name="Faddeeva A."/>
            <person name="Derks M.F."/>
            <person name="Anvar Y."/>
            <person name="Smit S."/>
            <person name="Van Straalen N."/>
            <person name="Roelofs D."/>
        </authorList>
    </citation>
    <scope>NUCLEOTIDE SEQUENCE [LARGE SCALE GENOMIC DNA]</scope>
    <source>
        <strain evidence="8 9">VU population</strain>
        <tissue evidence="8">Whole body</tissue>
    </source>
</reference>
<organism evidence="8 9">
    <name type="scientific">Folsomia candida</name>
    <name type="common">Springtail</name>
    <dbReference type="NCBI Taxonomy" id="158441"/>
    <lineage>
        <taxon>Eukaryota</taxon>
        <taxon>Metazoa</taxon>
        <taxon>Ecdysozoa</taxon>
        <taxon>Arthropoda</taxon>
        <taxon>Hexapoda</taxon>
        <taxon>Collembola</taxon>
        <taxon>Entomobryomorpha</taxon>
        <taxon>Isotomoidea</taxon>
        <taxon>Isotomidae</taxon>
        <taxon>Proisotominae</taxon>
        <taxon>Folsomia</taxon>
    </lineage>
</organism>
<dbReference type="EMBL" id="LNIX01000001">
    <property type="protein sequence ID" value="OXA63396.1"/>
    <property type="molecule type" value="Genomic_DNA"/>
</dbReference>
<dbReference type="GO" id="GO:0016020">
    <property type="term" value="C:membrane"/>
    <property type="evidence" value="ECO:0007669"/>
    <property type="project" value="UniProtKB-SubCell"/>
</dbReference>
<evidence type="ECO:0000256" key="1">
    <source>
        <dbReference type="ARBA" id="ARBA00004141"/>
    </source>
</evidence>
<dbReference type="PROSITE" id="PS00211">
    <property type="entry name" value="ABC_TRANSPORTER_1"/>
    <property type="match status" value="1"/>
</dbReference>
<evidence type="ECO:0000259" key="7">
    <source>
        <dbReference type="PROSITE" id="PS51012"/>
    </source>
</evidence>
<dbReference type="OrthoDB" id="6150516at2759"/>
<dbReference type="Proteomes" id="UP000198287">
    <property type="component" value="Unassembled WGS sequence"/>
</dbReference>
<dbReference type="InterPro" id="IPR027417">
    <property type="entry name" value="P-loop_NTPase"/>
</dbReference>
<dbReference type="PANTHER" id="PTHR43038">
    <property type="entry name" value="ATP-BINDING CASSETTE, SUB-FAMILY H, MEMBER 1"/>
    <property type="match status" value="1"/>
</dbReference>
<dbReference type="GO" id="GO:0140359">
    <property type="term" value="F:ABC-type transporter activity"/>
    <property type="evidence" value="ECO:0007669"/>
    <property type="project" value="InterPro"/>
</dbReference>
<sequence>MDTQPGNAGNSNEAFIMDEKATDLNLSTEKPNIMLSEAITDPGMDLGNDSHGRNSTVLAVEVREAYKEYPGKKGPSVVLNGLNMKVKKGSIYSLLGSSGCGKTTLLSCCVGVRNLNKGEIRIFGHKPGSRDAGVPGPNVGFMPQEIALYPELTISEILLYFGRLYGMSKKEVKESMEFLVGFLALPPPHRRVGSLSGGQMRRVSFSLALIHSPRLLILDEPVSKLFICNTSDTCLIKTIAELNVLAMRNYRWSGSPTTAKVGLMRHGRLLAEDSPENLIKLHSPRIGLLEDVVLKLCLADGDDNEVGHSSSAPTSSHASSLEDVPNAMISPQNIKNCKNGKQEQNNVKNTTMNPTIKVQNCSLNCEDNSSKTYFPSTLIDEEVLSVELKKVICLKGSVENENKWDKNGEGNGPSFDKNLLCLENNNSPSVEELRKQFIQQNQNSAGYAKIGDSVSDRFKHSANRIQAMIMKNVVTLLRNIPFLLFMFIMPALQVIIVCIAIGPDPKGLSFGLVNHDARNACTVVPGCVVNDNYTGSLSCRFLHILDQKGTLKLKTYDNEEDAIRDVGDAKTWGYLLFHDNYTQSMKDRALFGTQTEPESIYGSRIKFRLDQSNLQIFRETGKVFLESFKEYMKSVSEDCGIDPIATEPPIYFGQSIFGEDNVNFTDFLAPSILLAILFFFPLSGSGIAYISEKKIGTLSRSMVAGVTTFEIMSAYLVVQVVLLCIQVALSLVILEWAFQVKVMGPVHCAYILAVMVGVAGMSMGFLLAVFLNNELEAVLVALGTFLPNMLLSGLLWPLEGMPIYLQYLSRILPCTFAGEALRSVFTRGVGYSHPSVYPGFISVSIWIVIYWTLNIVVQKYKAKK</sequence>
<keyword evidence="3 5" id="KW-1133">Transmembrane helix</keyword>
<protein>
    <submittedName>
        <fullName evidence="8">ABC transporter G family member 20</fullName>
    </submittedName>
</protein>
<dbReference type="Gene3D" id="3.40.50.300">
    <property type="entry name" value="P-loop containing nucleotide triphosphate hydrolases"/>
    <property type="match status" value="1"/>
</dbReference>
<evidence type="ECO:0000256" key="2">
    <source>
        <dbReference type="ARBA" id="ARBA00022692"/>
    </source>
</evidence>
<evidence type="ECO:0000256" key="5">
    <source>
        <dbReference type="SAM" id="Phobius"/>
    </source>
</evidence>
<feature type="transmembrane region" description="Helical" evidence="5">
    <location>
        <begin position="480"/>
        <end position="502"/>
    </location>
</feature>
<name>A0A226F393_FOLCA</name>
<keyword evidence="2 5" id="KW-0812">Transmembrane</keyword>
<feature type="domain" description="ABC transmembrane type-2" evidence="7">
    <location>
        <begin position="634"/>
        <end position="861"/>
    </location>
</feature>
<feature type="transmembrane region" description="Helical" evidence="5">
    <location>
        <begin position="711"/>
        <end position="738"/>
    </location>
</feature>
<proteinExistence type="predicted"/>
<evidence type="ECO:0000259" key="6">
    <source>
        <dbReference type="PROSITE" id="PS50893"/>
    </source>
</evidence>
<accession>A0A226F393</accession>
<keyword evidence="9" id="KW-1185">Reference proteome</keyword>
<dbReference type="InterPro" id="IPR047817">
    <property type="entry name" value="ABC2_TM_bact-type"/>
</dbReference>
<dbReference type="SUPFAM" id="SSF52540">
    <property type="entry name" value="P-loop containing nucleoside triphosphate hydrolases"/>
    <property type="match status" value="1"/>
</dbReference>
<evidence type="ECO:0000256" key="3">
    <source>
        <dbReference type="ARBA" id="ARBA00022989"/>
    </source>
</evidence>
<evidence type="ECO:0000313" key="9">
    <source>
        <dbReference type="Proteomes" id="UP000198287"/>
    </source>
</evidence>
<feature type="transmembrane region" description="Helical" evidence="5">
    <location>
        <begin position="750"/>
        <end position="771"/>
    </location>
</feature>
<dbReference type="InterPro" id="IPR013525">
    <property type="entry name" value="ABC2_TM"/>
</dbReference>
<dbReference type="InterPro" id="IPR017871">
    <property type="entry name" value="ABC_transporter-like_CS"/>
</dbReference>
<keyword evidence="4 5" id="KW-0472">Membrane</keyword>
<comment type="caution">
    <text evidence="8">The sequence shown here is derived from an EMBL/GenBank/DDBJ whole genome shotgun (WGS) entry which is preliminary data.</text>
</comment>
<dbReference type="PROSITE" id="PS51012">
    <property type="entry name" value="ABC_TM2"/>
    <property type="match status" value="1"/>
</dbReference>
<dbReference type="AlphaFoldDB" id="A0A226F393"/>
<dbReference type="Pfam" id="PF00005">
    <property type="entry name" value="ABC_tran"/>
    <property type="match status" value="1"/>
</dbReference>
<evidence type="ECO:0000313" key="8">
    <source>
        <dbReference type="EMBL" id="OXA63396.1"/>
    </source>
</evidence>
<comment type="subcellular location">
    <subcellularLocation>
        <location evidence="1">Membrane</location>
        <topology evidence="1">Multi-pass membrane protein</topology>
    </subcellularLocation>
</comment>